<name>A0ABT2HV54_9MICO</name>
<feature type="domain" description="HTH cro/C1-type" evidence="2">
    <location>
        <begin position="10"/>
        <end position="64"/>
    </location>
</feature>
<sequence length="477" mass="54219">MDKLVLGRRIRFFRKERGLTLEGLGELVNMLPSQLSLIENGKREPKLSVLQALAEAFELELSELVANRPPDERSRLELDVERAQSSELYAGLHLPRLGSTKGLSDDVLRVISGMHRELERREVEASLTPEEARRANTELRLWLRERNNYMPELEEAADRLMSNVEPARGALAHHTVAKLAKHLGFELIYVNDLPDSTRSITDLENGRIYLPPASIPGGHGLRAMALQAMAHRVLGHNRPRDYADFLRQRLEINYFAAACLMPRDRSVAFLAEAKKRRDLAVEDFRDAFGVTHEAAALRMTNLLTSHLDIPLHFLRVNDQGAIMKVYENDGLPLPEDVTGSIEGQFVCRKFSARRAFERTNRTTETYQYTDTPQGTYWCSTQTGHTTRGEFSITIGAPFDEARWFRGREGSGRLTSTCPDDPTCCRIAPKELNERWAMKAWPSARVHAHVFSPLPSGDFPGVDQREVVEFLDRHDRRE</sequence>
<dbReference type="Proteomes" id="UP001525379">
    <property type="component" value="Unassembled WGS sequence"/>
</dbReference>
<keyword evidence="4" id="KW-1185">Reference proteome</keyword>
<evidence type="ECO:0000259" key="2">
    <source>
        <dbReference type="PROSITE" id="PS50943"/>
    </source>
</evidence>
<dbReference type="CDD" id="cd00093">
    <property type="entry name" value="HTH_XRE"/>
    <property type="match status" value="1"/>
</dbReference>
<dbReference type="InterPro" id="IPR001387">
    <property type="entry name" value="Cro/C1-type_HTH"/>
</dbReference>
<dbReference type="PANTHER" id="PTHR46797">
    <property type="entry name" value="HTH-TYPE TRANSCRIPTIONAL REGULATOR"/>
    <property type="match status" value="1"/>
</dbReference>
<organism evidence="3 4">
    <name type="scientific">Pseudoclavibacter albus</name>
    <dbReference type="NCBI Taxonomy" id="272241"/>
    <lineage>
        <taxon>Bacteria</taxon>
        <taxon>Bacillati</taxon>
        <taxon>Actinomycetota</taxon>
        <taxon>Actinomycetes</taxon>
        <taxon>Micrococcales</taxon>
        <taxon>Microbacteriaceae</taxon>
        <taxon>Pseudoclavibacter</taxon>
    </lineage>
</organism>
<comment type="caution">
    <text evidence="3">The sequence shown here is derived from an EMBL/GenBank/DDBJ whole genome shotgun (WGS) entry which is preliminary data.</text>
</comment>
<evidence type="ECO:0000313" key="3">
    <source>
        <dbReference type="EMBL" id="MCT2042197.1"/>
    </source>
</evidence>
<dbReference type="InterPro" id="IPR050807">
    <property type="entry name" value="TransReg_Diox_bact_type"/>
</dbReference>
<accession>A0ABT2HV54</accession>
<dbReference type="RefSeq" id="WP_260103812.1">
    <property type="nucleotide sequence ID" value="NZ_JALXSQ010000005.1"/>
</dbReference>
<dbReference type="Pfam" id="PF01381">
    <property type="entry name" value="HTH_3"/>
    <property type="match status" value="1"/>
</dbReference>
<gene>
    <name evidence="3" type="ORF">M3D15_02410</name>
</gene>
<reference evidence="3 4" key="1">
    <citation type="submission" date="2022-04" db="EMBL/GenBank/DDBJ databases">
        <title>Human microbiome associated bacterial genomes.</title>
        <authorList>
            <person name="Sandstrom S."/>
            <person name="Salamzade R."/>
            <person name="Kalan L.R."/>
        </authorList>
    </citation>
    <scope>NUCLEOTIDE SEQUENCE [LARGE SCALE GENOMIC DNA]</scope>
    <source>
        <strain evidence="4">p3-SID1799</strain>
    </source>
</reference>
<dbReference type="Gene3D" id="1.10.260.40">
    <property type="entry name" value="lambda repressor-like DNA-binding domains"/>
    <property type="match status" value="1"/>
</dbReference>
<evidence type="ECO:0000256" key="1">
    <source>
        <dbReference type="ARBA" id="ARBA00023125"/>
    </source>
</evidence>
<proteinExistence type="predicted"/>
<dbReference type="InterPro" id="IPR010982">
    <property type="entry name" value="Lambda_DNA-bd_dom_sf"/>
</dbReference>
<dbReference type="EMBL" id="JALXSQ010000005">
    <property type="protein sequence ID" value="MCT2042197.1"/>
    <property type="molecule type" value="Genomic_DNA"/>
</dbReference>
<dbReference type="SUPFAM" id="SSF47413">
    <property type="entry name" value="lambda repressor-like DNA-binding domains"/>
    <property type="match status" value="1"/>
</dbReference>
<dbReference type="PANTHER" id="PTHR46797:SF1">
    <property type="entry name" value="METHYLPHOSPHONATE SYNTHASE"/>
    <property type="match status" value="1"/>
</dbReference>
<protein>
    <submittedName>
        <fullName evidence="3">Helix-turn-helix domain-containing protein</fullName>
    </submittedName>
</protein>
<evidence type="ECO:0000313" key="4">
    <source>
        <dbReference type="Proteomes" id="UP001525379"/>
    </source>
</evidence>
<dbReference type="SMART" id="SM00530">
    <property type="entry name" value="HTH_XRE"/>
    <property type="match status" value="1"/>
</dbReference>
<dbReference type="PROSITE" id="PS50943">
    <property type="entry name" value="HTH_CROC1"/>
    <property type="match status" value="1"/>
</dbReference>
<keyword evidence="1" id="KW-0238">DNA-binding</keyword>